<proteinExistence type="predicted"/>
<comment type="caution">
    <text evidence="1">The sequence shown here is derived from an EMBL/GenBank/DDBJ whole genome shotgun (WGS) entry which is preliminary data.</text>
</comment>
<name>A0ABW0DMH8_9ACTN</name>
<reference evidence="2" key="1">
    <citation type="journal article" date="2019" name="Int. J. Syst. Evol. Microbiol.">
        <title>The Global Catalogue of Microorganisms (GCM) 10K type strain sequencing project: providing services to taxonomists for standard genome sequencing and annotation.</title>
        <authorList>
            <consortium name="The Broad Institute Genomics Platform"/>
            <consortium name="The Broad Institute Genome Sequencing Center for Infectious Disease"/>
            <person name="Wu L."/>
            <person name="Ma J."/>
        </authorList>
    </citation>
    <scope>NUCLEOTIDE SEQUENCE [LARGE SCALE GENOMIC DNA]</scope>
    <source>
        <strain evidence="2">CGMCC 4.7131</strain>
    </source>
</reference>
<evidence type="ECO:0000313" key="2">
    <source>
        <dbReference type="Proteomes" id="UP001596035"/>
    </source>
</evidence>
<keyword evidence="2" id="KW-1185">Reference proteome</keyword>
<accession>A0ABW0DMH8</accession>
<sequence>MRHEDRPLLGASRLQLDGYSADPYGETDLVTYAAWTEADRTGKPSRPEAWALLAQWYGGAHIDGDVYWTITRQNAAERRFDEATVMGFFEGPG</sequence>
<gene>
    <name evidence="1" type="ORF">ACFPWV_01490</name>
</gene>
<dbReference type="RefSeq" id="WP_344560483.1">
    <property type="nucleotide sequence ID" value="NZ_BAAATG010000018.1"/>
</dbReference>
<organism evidence="1 2">
    <name type="scientific">Streptomyces atrovirens</name>
    <dbReference type="NCBI Taxonomy" id="285556"/>
    <lineage>
        <taxon>Bacteria</taxon>
        <taxon>Bacillati</taxon>
        <taxon>Actinomycetota</taxon>
        <taxon>Actinomycetes</taxon>
        <taxon>Kitasatosporales</taxon>
        <taxon>Streptomycetaceae</taxon>
        <taxon>Streptomyces</taxon>
    </lineage>
</organism>
<dbReference type="Proteomes" id="UP001596035">
    <property type="component" value="Unassembled WGS sequence"/>
</dbReference>
<protein>
    <submittedName>
        <fullName evidence="1">Uncharacterized protein</fullName>
    </submittedName>
</protein>
<dbReference type="EMBL" id="JBHSKN010000001">
    <property type="protein sequence ID" value="MFC5238603.1"/>
    <property type="molecule type" value="Genomic_DNA"/>
</dbReference>
<evidence type="ECO:0000313" key="1">
    <source>
        <dbReference type="EMBL" id="MFC5238603.1"/>
    </source>
</evidence>